<evidence type="ECO:0000259" key="2">
    <source>
        <dbReference type="Pfam" id="PF06580"/>
    </source>
</evidence>
<evidence type="ECO:0000313" key="3">
    <source>
        <dbReference type="EMBL" id="GCC51129.1"/>
    </source>
</evidence>
<dbReference type="GO" id="GO:0016020">
    <property type="term" value="C:membrane"/>
    <property type="evidence" value="ECO:0007669"/>
    <property type="project" value="InterPro"/>
</dbReference>
<accession>A0A401U8C4</accession>
<organism evidence="3 4">
    <name type="scientific">Chryseotalea sanaruensis</name>
    <dbReference type="NCBI Taxonomy" id="2482724"/>
    <lineage>
        <taxon>Bacteria</taxon>
        <taxon>Pseudomonadati</taxon>
        <taxon>Bacteroidota</taxon>
        <taxon>Cytophagia</taxon>
        <taxon>Cytophagales</taxon>
        <taxon>Chryseotaleaceae</taxon>
        <taxon>Chryseotalea</taxon>
    </lineage>
</organism>
<reference evidence="3 4" key="1">
    <citation type="submission" date="2018-11" db="EMBL/GenBank/DDBJ databases">
        <title>Chryseotalea sanarue gen. nov., sp., nov., a member of the family Cytophagaceae, isolated from a brackish lake in Hamamatsu Japan.</title>
        <authorList>
            <person name="Maejima Y."/>
            <person name="Iino T."/>
            <person name="Muraguchi Y."/>
            <person name="Fukuda K."/>
            <person name="Ohkuma M."/>
            <person name="Moriuchi R."/>
            <person name="Dohra H."/>
            <person name="Kimbara K."/>
            <person name="Shintani M."/>
        </authorList>
    </citation>
    <scope>NUCLEOTIDE SEQUENCE [LARGE SCALE GENOMIC DNA]</scope>
    <source>
        <strain evidence="3 4">Ys</strain>
    </source>
</reference>
<dbReference type="PROSITE" id="PS51257">
    <property type="entry name" value="PROKAR_LIPOPROTEIN"/>
    <property type="match status" value="1"/>
</dbReference>
<protein>
    <submittedName>
        <fullName evidence="3">Histidine kinase internal subunit</fullName>
    </submittedName>
</protein>
<feature type="transmembrane region" description="Helical" evidence="1">
    <location>
        <begin position="30"/>
        <end position="49"/>
    </location>
</feature>
<dbReference type="InterPro" id="IPR050640">
    <property type="entry name" value="Bact_2-comp_sensor_kinase"/>
</dbReference>
<evidence type="ECO:0000313" key="4">
    <source>
        <dbReference type="Proteomes" id="UP000288227"/>
    </source>
</evidence>
<gene>
    <name evidence="3" type="ORF">SanaruYs_13490</name>
</gene>
<dbReference type="Proteomes" id="UP000288227">
    <property type="component" value="Unassembled WGS sequence"/>
</dbReference>
<comment type="caution">
    <text evidence="3">The sequence shown here is derived from an EMBL/GenBank/DDBJ whole genome shotgun (WGS) entry which is preliminary data.</text>
</comment>
<dbReference type="EMBL" id="BHXQ01000002">
    <property type="protein sequence ID" value="GCC51129.1"/>
    <property type="molecule type" value="Genomic_DNA"/>
</dbReference>
<feature type="transmembrane region" description="Helical" evidence="1">
    <location>
        <begin position="107"/>
        <end position="127"/>
    </location>
</feature>
<dbReference type="Pfam" id="PF06580">
    <property type="entry name" value="His_kinase"/>
    <property type="match status" value="1"/>
</dbReference>
<dbReference type="InterPro" id="IPR010559">
    <property type="entry name" value="Sig_transdc_His_kin_internal"/>
</dbReference>
<feature type="transmembrane region" description="Helical" evidence="1">
    <location>
        <begin position="7"/>
        <end position="24"/>
    </location>
</feature>
<keyword evidence="1" id="KW-0812">Transmembrane</keyword>
<feature type="transmembrane region" description="Helical" evidence="1">
    <location>
        <begin position="70"/>
        <end position="92"/>
    </location>
</feature>
<feature type="domain" description="Signal transduction histidine kinase internal region" evidence="2">
    <location>
        <begin position="151"/>
        <end position="228"/>
    </location>
</feature>
<dbReference type="PANTHER" id="PTHR34220:SF7">
    <property type="entry name" value="SENSOR HISTIDINE KINASE YPDA"/>
    <property type="match status" value="1"/>
</dbReference>
<evidence type="ECO:0000256" key="1">
    <source>
        <dbReference type="SAM" id="Phobius"/>
    </source>
</evidence>
<keyword evidence="4" id="KW-1185">Reference proteome</keyword>
<dbReference type="GO" id="GO:0000155">
    <property type="term" value="F:phosphorelay sensor kinase activity"/>
    <property type="evidence" value="ECO:0007669"/>
    <property type="project" value="InterPro"/>
</dbReference>
<name>A0A401U8C4_9BACT</name>
<dbReference type="PANTHER" id="PTHR34220">
    <property type="entry name" value="SENSOR HISTIDINE KINASE YPDA"/>
    <property type="match status" value="1"/>
</dbReference>
<proteinExistence type="predicted"/>
<keyword evidence="3" id="KW-0418">Kinase</keyword>
<keyword evidence="1" id="KW-0472">Membrane</keyword>
<dbReference type="AlphaFoldDB" id="A0A401U8C4"/>
<keyword evidence="1" id="KW-1133">Transmembrane helix</keyword>
<sequence length="336" mass="39659">MKRIYKILIWLVASIAACITYWYVFQPDIILVFSAVWIVIIALLLWFGNRQLTIRLDRIMPWSRYGNWRFFIQMVLGIAYLLFLINLIYYIIKTSLTTTPPVWEQMIVVNFWGAVIFIPVFSLYFSLHFLRHWRTSELEAEKNQKESMRSQLDSLKNHLDPHFLFNNLNILASLIEKDKTTSRTFIQKFAEVYRSLLRTKSDDLILLSEELDFVDAYMYLIRVRFEDHIRIIITIQSATKNKMVPPLTLQMLLENVIKHNLITETQPLQIEILESEGNYLVVRNNLHIKADYHSAEGSGLENIKKRYAHFTDQPVTIVKTETHFEVSIPLLEIENA</sequence>
<keyword evidence="3" id="KW-0808">Transferase</keyword>